<reference evidence="3 4" key="1">
    <citation type="journal article" date="2009" name="Science">
        <title>Green evolution and dynamic adaptations revealed by genomes of the marine picoeukaryotes Micromonas.</title>
        <authorList>
            <person name="Worden A.Z."/>
            <person name="Lee J.H."/>
            <person name="Mock T."/>
            <person name="Rouze P."/>
            <person name="Simmons M.P."/>
            <person name="Aerts A.L."/>
            <person name="Allen A.E."/>
            <person name="Cuvelier M.L."/>
            <person name="Derelle E."/>
            <person name="Everett M.V."/>
            <person name="Foulon E."/>
            <person name="Grimwood J."/>
            <person name="Gundlach H."/>
            <person name="Henrissat B."/>
            <person name="Napoli C."/>
            <person name="McDonald S.M."/>
            <person name="Parker M.S."/>
            <person name="Rombauts S."/>
            <person name="Salamov A."/>
            <person name="Von Dassow P."/>
            <person name="Badger J.H."/>
            <person name="Coutinho P.M."/>
            <person name="Demir E."/>
            <person name="Dubchak I."/>
            <person name="Gentemann C."/>
            <person name="Eikrem W."/>
            <person name="Gready J.E."/>
            <person name="John U."/>
            <person name="Lanier W."/>
            <person name="Lindquist E.A."/>
            <person name="Lucas S."/>
            <person name="Mayer K.F."/>
            <person name="Moreau H."/>
            <person name="Not F."/>
            <person name="Otillar R."/>
            <person name="Panaud O."/>
            <person name="Pangilinan J."/>
            <person name="Paulsen I."/>
            <person name="Piegu B."/>
            <person name="Poliakov A."/>
            <person name="Robbens S."/>
            <person name="Schmutz J."/>
            <person name="Toulza E."/>
            <person name="Wyss T."/>
            <person name="Zelensky A."/>
            <person name="Zhou K."/>
            <person name="Armbrust E.V."/>
            <person name="Bhattacharya D."/>
            <person name="Goodenough U.W."/>
            <person name="Van de Peer Y."/>
            <person name="Grigoriev I.V."/>
        </authorList>
    </citation>
    <scope>NUCLEOTIDE SEQUENCE [LARGE SCALE GENOMIC DNA]</scope>
    <source>
        <strain evidence="4">RCC299 / NOUM17</strain>
    </source>
</reference>
<name>C1FGD1_MICCC</name>
<keyword evidence="4" id="KW-1185">Reference proteome</keyword>
<accession>C1FGD1</accession>
<feature type="region of interest" description="Disordered" evidence="1">
    <location>
        <begin position="27"/>
        <end position="65"/>
    </location>
</feature>
<proteinExistence type="predicted"/>
<dbReference type="InterPro" id="IPR026939">
    <property type="entry name" value="ZNF706/At2g23090_sf"/>
</dbReference>
<sequence length="123" mass="13604">MDSSPCSPDFTHSTSISLLARLLRQQSVPPAMNKKQIQLKKKEKERKDAAGVKSATSKESLAKQAKDASAYVCQSCRQTFMVTSKSKQLIEHCDAKHPKLPREQCFPELPDMLAREATGGGKK</sequence>
<dbReference type="eggNOG" id="ENOG502SZ75">
    <property type="taxonomic scope" value="Eukaryota"/>
</dbReference>
<dbReference type="SUPFAM" id="SSF118359">
    <property type="entry name" value="Expressed protein At2g23090/F21P24.15"/>
    <property type="match status" value="1"/>
</dbReference>
<dbReference type="Gene3D" id="4.10.1050.10">
    <property type="entry name" value="At2g23090-like"/>
    <property type="match status" value="1"/>
</dbReference>
<evidence type="ECO:0000256" key="1">
    <source>
        <dbReference type="SAM" id="MobiDB-lite"/>
    </source>
</evidence>
<organism evidence="3 4">
    <name type="scientific">Micromonas commoda (strain RCC299 / NOUM17 / CCMP2709)</name>
    <name type="common">Picoplanktonic green alga</name>
    <dbReference type="NCBI Taxonomy" id="296587"/>
    <lineage>
        <taxon>Eukaryota</taxon>
        <taxon>Viridiplantae</taxon>
        <taxon>Chlorophyta</taxon>
        <taxon>Mamiellophyceae</taxon>
        <taxon>Mamiellales</taxon>
        <taxon>Mamiellaceae</taxon>
        <taxon>Micromonas</taxon>
    </lineage>
</organism>
<dbReference type="Proteomes" id="UP000002009">
    <property type="component" value="Chromosome 8"/>
</dbReference>
<dbReference type="OMA" id="LPREQCF"/>
<feature type="compositionally biased region" description="Basic and acidic residues" evidence="1">
    <location>
        <begin position="40"/>
        <end position="50"/>
    </location>
</feature>
<dbReference type="Pfam" id="PF12907">
    <property type="entry name" value="zf-met2"/>
    <property type="match status" value="1"/>
</dbReference>
<dbReference type="AlphaFoldDB" id="C1FGD1"/>
<protein>
    <recommendedName>
        <fullName evidence="2">At2g23090-like zinc-binding domain-containing protein</fullName>
    </recommendedName>
</protein>
<dbReference type="KEGG" id="mis:MICPUN_60833"/>
<evidence type="ECO:0000313" key="3">
    <source>
        <dbReference type="EMBL" id="ACO69237.1"/>
    </source>
</evidence>
<dbReference type="EMBL" id="CP001575">
    <property type="protein sequence ID" value="ACO69237.1"/>
    <property type="molecule type" value="Genomic_DNA"/>
</dbReference>
<dbReference type="RefSeq" id="XP_002507979.1">
    <property type="nucleotide sequence ID" value="XM_002507933.1"/>
</dbReference>
<feature type="domain" description="At2g23090-like zinc-binding" evidence="2">
    <location>
        <begin position="73"/>
        <end position="109"/>
    </location>
</feature>
<dbReference type="GeneID" id="8245900"/>
<dbReference type="InParanoid" id="C1FGD1"/>
<dbReference type="OrthoDB" id="370932at2759"/>
<evidence type="ECO:0000313" key="4">
    <source>
        <dbReference type="Proteomes" id="UP000002009"/>
    </source>
</evidence>
<gene>
    <name evidence="3" type="ORF">MICPUN_60833</name>
</gene>
<evidence type="ECO:0000259" key="2">
    <source>
        <dbReference type="Pfam" id="PF12907"/>
    </source>
</evidence>
<dbReference type="InterPro" id="IPR039438">
    <property type="entry name" value="At2g23090-like_Znf"/>
</dbReference>